<dbReference type="InParanoid" id="A0A067Q060"/>
<protein>
    <recommendedName>
        <fullName evidence="1">F-box domain-containing protein</fullName>
    </recommendedName>
</protein>
<dbReference type="Pfam" id="PF12937">
    <property type="entry name" value="F-box-like"/>
    <property type="match status" value="1"/>
</dbReference>
<dbReference type="InterPro" id="IPR001810">
    <property type="entry name" value="F-box_dom"/>
</dbReference>
<feature type="domain" description="F-box" evidence="1">
    <location>
        <begin position="11"/>
        <end position="61"/>
    </location>
</feature>
<dbReference type="STRING" id="933084.A0A067Q060"/>
<name>A0A067Q060_9AGAM</name>
<dbReference type="Gene3D" id="1.20.1280.50">
    <property type="match status" value="1"/>
</dbReference>
<dbReference type="HOGENOM" id="CLU_514881_0_0_1"/>
<dbReference type="AlphaFoldDB" id="A0A067Q060"/>
<proteinExistence type="predicted"/>
<dbReference type="Proteomes" id="UP000027265">
    <property type="component" value="Unassembled WGS sequence"/>
</dbReference>
<dbReference type="OrthoDB" id="3156934at2759"/>
<accession>A0A067Q060</accession>
<evidence type="ECO:0000313" key="2">
    <source>
        <dbReference type="EMBL" id="KDQ60438.1"/>
    </source>
</evidence>
<evidence type="ECO:0000313" key="3">
    <source>
        <dbReference type="Proteomes" id="UP000027265"/>
    </source>
</evidence>
<keyword evidence="3" id="KW-1185">Reference proteome</keyword>
<evidence type="ECO:0000259" key="1">
    <source>
        <dbReference type="Pfam" id="PF12937"/>
    </source>
</evidence>
<reference evidence="3" key="1">
    <citation type="journal article" date="2014" name="Proc. Natl. Acad. Sci. U.S.A.">
        <title>Extensive sampling of basidiomycete genomes demonstrates inadequacy of the white-rot/brown-rot paradigm for wood decay fungi.</title>
        <authorList>
            <person name="Riley R."/>
            <person name="Salamov A.A."/>
            <person name="Brown D.W."/>
            <person name="Nagy L.G."/>
            <person name="Floudas D."/>
            <person name="Held B.W."/>
            <person name="Levasseur A."/>
            <person name="Lombard V."/>
            <person name="Morin E."/>
            <person name="Otillar R."/>
            <person name="Lindquist E.A."/>
            <person name="Sun H."/>
            <person name="LaButti K.M."/>
            <person name="Schmutz J."/>
            <person name="Jabbour D."/>
            <person name="Luo H."/>
            <person name="Baker S.E."/>
            <person name="Pisabarro A.G."/>
            <person name="Walton J.D."/>
            <person name="Blanchette R.A."/>
            <person name="Henrissat B."/>
            <person name="Martin F."/>
            <person name="Cullen D."/>
            <person name="Hibbett D.S."/>
            <person name="Grigoriev I.V."/>
        </authorList>
    </citation>
    <scope>NUCLEOTIDE SEQUENCE [LARGE SCALE GENOMIC DNA]</scope>
    <source>
        <strain evidence="3">MUCL 33604</strain>
    </source>
</reference>
<gene>
    <name evidence="2" type="ORF">JAAARDRAFT_205384</name>
</gene>
<dbReference type="SUPFAM" id="SSF81383">
    <property type="entry name" value="F-box domain"/>
    <property type="match status" value="1"/>
</dbReference>
<sequence length="516" mass="58087">MQSSTDYTCLVPSEILLEIFKHIPQEAPRGSDREWLAITAVCRRWREIALSSSDLWSTIYITSDSSRQTPLFFERSNIALLDVGVGCFLEPEDISVGSQQLSSNISRVYSLLFTGMPIDDLCQFLRPLMDRPAPELHSFVIAYPDETPEDEFGDGLLISSLFSGVTPHLRVLSLQYASLPWSSSIYSGLVDLRLYHEHSDAHPSAELFLSALENCPSLRILSLQEAGPIDPYRRRPYRRPSRKVTLSQLQVVKLDFEEPKDTAHVLSHLSLPPLVTLAIVTTHQGELDTVSYFTKYLQQLSNPSLECAGATPHYLRLGLLPEDTISLSYTLPRLNHLPETLPLNCSALHATVKEGDPYWFFTHITSKCMSPSRQPMCLFMDGWGDMLDVSQWSDGLRGWTRLRMMNVKDLQEQDFFEALGTVYELDPCSPEAYSGIICPSLGLLRIERTPPSTGDISENWVEDLETCLKLRDIHNAPLHMLQLSGIVMSDAHLERLNVHRCQIVVEPWGGVGAGQE</sequence>
<dbReference type="InterPro" id="IPR036047">
    <property type="entry name" value="F-box-like_dom_sf"/>
</dbReference>
<organism evidence="2 3">
    <name type="scientific">Jaapia argillacea MUCL 33604</name>
    <dbReference type="NCBI Taxonomy" id="933084"/>
    <lineage>
        <taxon>Eukaryota</taxon>
        <taxon>Fungi</taxon>
        <taxon>Dikarya</taxon>
        <taxon>Basidiomycota</taxon>
        <taxon>Agaricomycotina</taxon>
        <taxon>Agaricomycetes</taxon>
        <taxon>Agaricomycetidae</taxon>
        <taxon>Jaapiales</taxon>
        <taxon>Jaapiaceae</taxon>
        <taxon>Jaapia</taxon>
    </lineage>
</organism>
<dbReference type="EMBL" id="KL197714">
    <property type="protein sequence ID" value="KDQ60438.1"/>
    <property type="molecule type" value="Genomic_DNA"/>
</dbReference>